<reference evidence="2" key="1">
    <citation type="submission" date="2020-05" db="EMBL/GenBank/DDBJ databases">
        <title>Phylogenomic resolution of chytrid fungi.</title>
        <authorList>
            <person name="Stajich J.E."/>
            <person name="Amses K."/>
            <person name="Simmons R."/>
            <person name="Seto K."/>
            <person name="Myers J."/>
            <person name="Bonds A."/>
            <person name="Quandt C.A."/>
            <person name="Barry K."/>
            <person name="Liu P."/>
            <person name="Grigoriev I."/>
            <person name="Longcore J.E."/>
            <person name="James T.Y."/>
        </authorList>
    </citation>
    <scope>NUCLEOTIDE SEQUENCE</scope>
    <source>
        <strain evidence="2">JEL0318</strain>
    </source>
</reference>
<evidence type="ECO:0000313" key="3">
    <source>
        <dbReference type="Proteomes" id="UP001212841"/>
    </source>
</evidence>
<sequence length="380" mass="42239">MPKLDRPATIPMSGALCSTAKCITIREIHTDNEDSDLGLVKWSFEGRLPAKGNASEIWKDAKAKKELFKIESDIFGPVNCSWRLMLKADFSATEPPTHVSFYVSSVTDAIPRGRDQKLPRIFCWEQCSIHVGFTKLFTPADSKSEFWSMALHQTYGYTSALTLQFAETNLKSAPFLTCSITLAFHATPHSLDCLPPVDQYLEDNKLSDIALNVKTTEKSITIPAHRMVLAASSDFFRSKFDFDESAGSTSTAAPNQCDINDYSEPCIRAMLEFMYTRRIDQHMPENLDDKLQLIAACDFYQVSGMHQFVAPHILQNIAPDNAIQILATGYQFRAISDALAKGAAKYVKSNWTELGSIDAFSDSLTVDGVGDLLKYALKGK</sequence>
<dbReference type="AlphaFoldDB" id="A0AAD5X5H7"/>
<dbReference type="InterPro" id="IPR051481">
    <property type="entry name" value="BTB-POZ/Galectin-3-binding"/>
</dbReference>
<evidence type="ECO:0000313" key="2">
    <source>
        <dbReference type="EMBL" id="KAJ3052843.1"/>
    </source>
</evidence>
<dbReference type="PANTHER" id="PTHR24410">
    <property type="entry name" value="HL07962P-RELATED"/>
    <property type="match status" value="1"/>
</dbReference>
<dbReference type="Gene3D" id="3.30.710.10">
    <property type="entry name" value="Potassium Channel Kv1.1, Chain A"/>
    <property type="match status" value="1"/>
</dbReference>
<dbReference type="InterPro" id="IPR000210">
    <property type="entry name" value="BTB/POZ_dom"/>
</dbReference>
<feature type="domain" description="BTB" evidence="1">
    <location>
        <begin position="207"/>
        <end position="283"/>
    </location>
</feature>
<dbReference type="SUPFAM" id="SSF54695">
    <property type="entry name" value="POZ domain"/>
    <property type="match status" value="1"/>
</dbReference>
<dbReference type="InterPro" id="IPR011333">
    <property type="entry name" value="SKP1/BTB/POZ_sf"/>
</dbReference>
<protein>
    <submittedName>
        <fullName evidence="2">Kelch-like protein 8</fullName>
    </submittedName>
</protein>
<comment type="caution">
    <text evidence="2">The sequence shown here is derived from an EMBL/GenBank/DDBJ whole genome shotgun (WGS) entry which is preliminary data.</text>
</comment>
<name>A0AAD5X5H7_9FUNG</name>
<gene>
    <name evidence="2" type="primary">KLHL8_1</name>
    <name evidence="2" type="ORF">HK097_005570</name>
</gene>
<dbReference type="Proteomes" id="UP001212841">
    <property type="component" value="Unassembled WGS sequence"/>
</dbReference>
<dbReference type="Pfam" id="PF00651">
    <property type="entry name" value="BTB"/>
    <property type="match status" value="1"/>
</dbReference>
<dbReference type="PANTHER" id="PTHR24410:SF23">
    <property type="entry name" value="BTB DOMAIN-CONTAINING PROTEIN-RELATED"/>
    <property type="match status" value="1"/>
</dbReference>
<accession>A0AAD5X5H7</accession>
<evidence type="ECO:0000259" key="1">
    <source>
        <dbReference type="PROSITE" id="PS50097"/>
    </source>
</evidence>
<dbReference type="CDD" id="cd18186">
    <property type="entry name" value="BTB_POZ_ZBTB_KLHL-like"/>
    <property type="match status" value="1"/>
</dbReference>
<dbReference type="PROSITE" id="PS50097">
    <property type="entry name" value="BTB"/>
    <property type="match status" value="1"/>
</dbReference>
<dbReference type="SMART" id="SM00225">
    <property type="entry name" value="BTB"/>
    <property type="match status" value="1"/>
</dbReference>
<organism evidence="2 3">
    <name type="scientific">Rhizophlyctis rosea</name>
    <dbReference type="NCBI Taxonomy" id="64517"/>
    <lineage>
        <taxon>Eukaryota</taxon>
        <taxon>Fungi</taxon>
        <taxon>Fungi incertae sedis</taxon>
        <taxon>Chytridiomycota</taxon>
        <taxon>Chytridiomycota incertae sedis</taxon>
        <taxon>Chytridiomycetes</taxon>
        <taxon>Rhizophlyctidales</taxon>
        <taxon>Rhizophlyctidaceae</taxon>
        <taxon>Rhizophlyctis</taxon>
    </lineage>
</organism>
<proteinExistence type="predicted"/>
<dbReference type="EMBL" id="JADGJD010000260">
    <property type="protein sequence ID" value="KAJ3052843.1"/>
    <property type="molecule type" value="Genomic_DNA"/>
</dbReference>
<keyword evidence="3" id="KW-1185">Reference proteome</keyword>